<feature type="transmembrane region" description="Helical" evidence="7">
    <location>
        <begin position="6"/>
        <end position="31"/>
    </location>
</feature>
<evidence type="ECO:0000256" key="6">
    <source>
        <dbReference type="ARBA" id="ARBA00023136"/>
    </source>
</evidence>
<accession>A0A0B1Q5B6</accession>
<evidence type="ECO:0000313" key="9">
    <source>
        <dbReference type="EMBL" id="KHJ54092.1"/>
    </source>
</evidence>
<evidence type="ECO:0000256" key="4">
    <source>
        <dbReference type="ARBA" id="ARBA00022692"/>
    </source>
</evidence>
<dbReference type="InterPro" id="IPR010656">
    <property type="entry name" value="DctM"/>
</dbReference>
<keyword evidence="5 7" id="KW-1133">Transmembrane helix</keyword>
<protein>
    <recommendedName>
        <fullName evidence="7">TRAP transporter large permease protein</fullName>
    </recommendedName>
</protein>
<feature type="transmembrane region" description="Helical" evidence="7">
    <location>
        <begin position="314"/>
        <end position="331"/>
    </location>
</feature>
<feature type="transmembrane region" description="Helical" evidence="7">
    <location>
        <begin position="241"/>
        <end position="260"/>
    </location>
</feature>
<dbReference type="OrthoDB" id="7912553at2"/>
<evidence type="ECO:0000256" key="1">
    <source>
        <dbReference type="ARBA" id="ARBA00004429"/>
    </source>
</evidence>
<dbReference type="InterPro" id="IPR004681">
    <property type="entry name" value="TRAP_DctM"/>
</dbReference>
<dbReference type="PIRSF" id="PIRSF006066">
    <property type="entry name" value="HI0050"/>
    <property type="match status" value="1"/>
</dbReference>
<sequence>MILWPMALMLGLLVMSVPVAFSLIAASLLFFQLGGALPIDLFAQRIVSSTESFPLLALPFFVLAGSIMNAAGITRRLLALADAFVGHFTGGLAQVSVILATMMGGLTASANADAAMLSKMLGPTMIRRGYPAGFAAATVACSSVIVAMIPPGIGLIVYAFMANVSIGRLFIAGIVPGLVVAVALMIAIYLVSKRRGYRPERTHMVSGRQLWTAFREAIWALTLPLFIVIGLRYGVFTPTEAGAIAVLYAIGVGIFAHRELSLAQVPEIIRDTVTTISIVMLIICGASAFGYYMVWEQVPTQIAAALIATTDDPLVFFLIVNLIFLAIGMFIEGTAAIILLTPILAPVAVSLGIDPIHFGIVTVFNLTLGGVTPPVGTLTFTASSVLRIPVSSAFRHSLPLLAALLVVLVLLTLVPAISLTLPNLMMP</sequence>
<reference evidence="9 10" key="1">
    <citation type="submission" date="2014-09" db="EMBL/GenBank/DDBJ databases">
        <title>Isolation and characterization of Aurantimonas altamirensis ON-56566 from clinical sample following a dog bite.</title>
        <authorList>
            <person name="Eshaghi A."/>
            <person name="Li A."/>
            <person name="Shahinas D."/>
            <person name="Bahn P."/>
            <person name="Kus J.V."/>
            <person name="Patel S.N."/>
        </authorList>
    </citation>
    <scope>NUCLEOTIDE SEQUENCE [LARGE SCALE GENOMIC DNA]</scope>
    <source>
        <strain evidence="9 10">ON-56566</strain>
    </source>
</reference>
<keyword evidence="3 7" id="KW-0997">Cell inner membrane</keyword>
<comment type="subcellular location">
    <subcellularLocation>
        <location evidence="1 7">Cell inner membrane</location>
        <topology evidence="1 7">Multi-pass membrane protein</topology>
    </subcellularLocation>
</comment>
<dbReference type="GO" id="GO:0022857">
    <property type="term" value="F:transmembrane transporter activity"/>
    <property type="evidence" value="ECO:0007669"/>
    <property type="project" value="UniProtKB-UniRule"/>
</dbReference>
<feature type="transmembrane region" description="Helical" evidence="7">
    <location>
        <begin position="398"/>
        <end position="421"/>
    </location>
</feature>
<feature type="transmembrane region" description="Helical" evidence="7">
    <location>
        <begin position="272"/>
        <end position="294"/>
    </location>
</feature>
<comment type="similarity">
    <text evidence="7">Belongs to the TRAP transporter large permease family.</text>
</comment>
<evidence type="ECO:0000259" key="8">
    <source>
        <dbReference type="Pfam" id="PF06808"/>
    </source>
</evidence>
<feature type="transmembrane region" description="Helical" evidence="7">
    <location>
        <begin position="166"/>
        <end position="192"/>
    </location>
</feature>
<dbReference type="RefSeq" id="WP_039193173.1">
    <property type="nucleotide sequence ID" value="NZ_JRFJ01000003.1"/>
</dbReference>
<gene>
    <name evidence="9" type="ORF">LA66_11470</name>
</gene>
<organism evidence="9 10">
    <name type="scientific">Aureimonas altamirensis</name>
    <dbReference type="NCBI Taxonomy" id="370622"/>
    <lineage>
        <taxon>Bacteria</taxon>
        <taxon>Pseudomonadati</taxon>
        <taxon>Pseudomonadota</taxon>
        <taxon>Alphaproteobacteria</taxon>
        <taxon>Hyphomicrobiales</taxon>
        <taxon>Aurantimonadaceae</taxon>
        <taxon>Aureimonas</taxon>
    </lineage>
</organism>
<dbReference type="PANTHER" id="PTHR33362:SF4">
    <property type="entry name" value="2,3-DIKETO-L-GULONATE TRAP TRANSPORTER LARGE PERMEASE PROTEIN YIAN"/>
    <property type="match status" value="1"/>
</dbReference>
<keyword evidence="2" id="KW-1003">Cell membrane</keyword>
<feature type="transmembrane region" description="Helical" evidence="7">
    <location>
        <begin position="91"/>
        <end position="112"/>
    </location>
</feature>
<dbReference type="Pfam" id="PF06808">
    <property type="entry name" value="DctM"/>
    <property type="match status" value="1"/>
</dbReference>
<evidence type="ECO:0000313" key="10">
    <source>
        <dbReference type="Proteomes" id="UP000030826"/>
    </source>
</evidence>
<dbReference type="STRING" id="370622.LA66_11470"/>
<feature type="domain" description="TRAP C4-dicarboxylate transport system permease DctM subunit" evidence="8">
    <location>
        <begin position="7"/>
        <end position="417"/>
    </location>
</feature>
<comment type="function">
    <text evidence="7">Part of the tripartite ATP-independent periplasmic (TRAP) transport system.</text>
</comment>
<proteinExistence type="inferred from homology"/>
<dbReference type="AlphaFoldDB" id="A0A0B1Q5B6"/>
<dbReference type="NCBIfam" id="TIGR00786">
    <property type="entry name" value="dctM"/>
    <property type="match status" value="1"/>
</dbReference>
<keyword evidence="4 7" id="KW-0812">Transmembrane</keyword>
<name>A0A0B1Q5B6_9HYPH</name>
<dbReference type="Proteomes" id="UP000030826">
    <property type="component" value="Unassembled WGS sequence"/>
</dbReference>
<keyword evidence="6 7" id="KW-0472">Membrane</keyword>
<evidence type="ECO:0000256" key="3">
    <source>
        <dbReference type="ARBA" id="ARBA00022519"/>
    </source>
</evidence>
<feature type="transmembrane region" description="Helical" evidence="7">
    <location>
        <begin position="133"/>
        <end position="160"/>
    </location>
</feature>
<evidence type="ECO:0000256" key="2">
    <source>
        <dbReference type="ARBA" id="ARBA00022475"/>
    </source>
</evidence>
<feature type="transmembrane region" description="Helical" evidence="7">
    <location>
        <begin position="52"/>
        <end position="71"/>
    </location>
</feature>
<keyword evidence="7" id="KW-0813">Transport</keyword>
<evidence type="ECO:0000256" key="5">
    <source>
        <dbReference type="ARBA" id="ARBA00022989"/>
    </source>
</evidence>
<comment type="caution">
    <text evidence="9">The sequence shown here is derived from an EMBL/GenBank/DDBJ whole genome shotgun (WGS) entry which is preliminary data.</text>
</comment>
<evidence type="ECO:0000256" key="7">
    <source>
        <dbReference type="RuleBase" id="RU369079"/>
    </source>
</evidence>
<dbReference type="EMBL" id="JRFJ01000003">
    <property type="protein sequence ID" value="KHJ54092.1"/>
    <property type="molecule type" value="Genomic_DNA"/>
</dbReference>
<dbReference type="GO" id="GO:0005886">
    <property type="term" value="C:plasma membrane"/>
    <property type="evidence" value="ECO:0007669"/>
    <property type="project" value="UniProtKB-SubCell"/>
</dbReference>
<dbReference type="PANTHER" id="PTHR33362">
    <property type="entry name" value="SIALIC ACID TRAP TRANSPORTER PERMEASE PROTEIN SIAT-RELATED"/>
    <property type="match status" value="1"/>
</dbReference>
<feature type="transmembrane region" description="Helical" evidence="7">
    <location>
        <begin position="338"/>
        <end position="360"/>
    </location>
</feature>
<comment type="subunit">
    <text evidence="7">The complex comprises the extracytoplasmic solute receptor protein and the two transmembrane proteins.</text>
</comment>
<feature type="transmembrane region" description="Helical" evidence="7">
    <location>
        <begin position="213"/>
        <end position="235"/>
    </location>
</feature>
<feature type="transmembrane region" description="Helical" evidence="7">
    <location>
        <begin position="366"/>
        <end position="386"/>
    </location>
</feature>